<evidence type="ECO:0000256" key="3">
    <source>
        <dbReference type="SAM" id="Phobius"/>
    </source>
</evidence>
<keyword evidence="1 2" id="KW-0807">Transducer</keyword>
<dbReference type="GO" id="GO:0007165">
    <property type="term" value="P:signal transduction"/>
    <property type="evidence" value="ECO:0007669"/>
    <property type="project" value="UniProtKB-KW"/>
</dbReference>
<keyword evidence="3" id="KW-0472">Membrane</keyword>
<dbReference type="PANTHER" id="PTHR32089:SF114">
    <property type="entry name" value="METHYL-ACCEPTING CHEMOTAXIS PROTEIN MCPB"/>
    <property type="match status" value="1"/>
</dbReference>
<name>A0A1H0LJB5_9BURK</name>
<dbReference type="Pfam" id="PF00015">
    <property type="entry name" value="MCPsignal"/>
    <property type="match status" value="1"/>
</dbReference>
<dbReference type="Gene3D" id="1.10.287.950">
    <property type="entry name" value="Methyl-accepting chemotaxis protein"/>
    <property type="match status" value="1"/>
</dbReference>
<gene>
    <name evidence="5" type="ORF">SAMN04489708_102213</name>
</gene>
<dbReference type="Proteomes" id="UP000199317">
    <property type="component" value="Unassembled WGS sequence"/>
</dbReference>
<feature type="transmembrane region" description="Helical" evidence="3">
    <location>
        <begin position="12"/>
        <end position="28"/>
    </location>
</feature>
<reference evidence="6" key="1">
    <citation type="submission" date="2016-10" db="EMBL/GenBank/DDBJ databases">
        <authorList>
            <person name="Varghese N."/>
            <person name="Submissions S."/>
        </authorList>
    </citation>
    <scope>NUCLEOTIDE SEQUENCE [LARGE SCALE GENOMIC DNA]</scope>
    <source>
        <strain evidence="6">DSM 17101</strain>
    </source>
</reference>
<feature type="domain" description="Methyl-accepting transducer" evidence="4">
    <location>
        <begin position="105"/>
        <end position="312"/>
    </location>
</feature>
<dbReference type="SUPFAM" id="SSF58104">
    <property type="entry name" value="Methyl-accepting chemotaxis protein (MCP) signaling domain"/>
    <property type="match status" value="1"/>
</dbReference>
<dbReference type="SMART" id="SM00283">
    <property type="entry name" value="MA"/>
    <property type="match status" value="1"/>
</dbReference>
<dbReference type="AlphaFoldDB" id="A0A1H0LJB5"/>
<keyword evidence="3" id="KW-1133">Transmembrane helix</keyword>
<evidence type="ECO:0000256" key="2">
    <source>
        <dbReference type="PROSITE-ProRule" id="PRU00284"/>
    </source>
</evidence>
<dbReference type="OrthoDB" id="3288815at2"/>
<dbReference type="RefSeq" id="WP_092832126.1">
    <property type="nucleotide sequence ID" value="NZ_FNJL01000002.1"/>
</dbReference>
<dbReference type="PANTHER" id="PTHR32089">
    <property type="entry name" value="METHYL-ACCEPTING CHEMOTAXIS PROTEIN MCPB"/>
    <property type="match status" value="1"/>
</dbReference>
<organism evidence="5 6">
    <name type="scientific">Paracidovorax cattleyae</name>
    <dbReference type="NCBI Taxonomy" id="80868"/>
    <lineage>
        <taxon>Bacteria</taxon>
        <taxon>Pseudomonadati</taxon>
        <taxon>Pseudomonadota</taxon>
        <taxon>Betaproteobacteria</taxon>
        <taxon>Burkholderiales</taxon>
        <taxon>Comamonadaceae</taxon>
        <taxon>Paracidovorax</taxon>
    </lineage>
</organism>
<evidence type="ECO:0000313" key="6">
    <source>
        <dbReference type="Proteomes" id="UP000199317"/>
    </source>
</evidence>
<dbReference type="InterPro" id="IPR004089">
    <property type="entry name" value="MCPsignal_dom"/>
</dbReference>
<evidence type="ECO:0000256" key="1">
    <source>
        <dbReference type="ARBA" id="ARBA00023224"/>
    </source>
</evidence>
<evidence type="ECO:0000259" key="4">
    <source>
        <dbReference type="PROSITE" id="PS50111"/>
    </source>
</evidence>
<keyword evidence="6" id="KW-1185">Reference proteome</keyword>
<proteinExistence type="predicted"/>
<accession>A0A1H0LJB5</accession>
<sequence length="386" mass="41389">MNGDREKAWKSLIAPCTGLLGAVAALGLSGASLAGMACAAALVACGALGGWIAWRPRHTVPDELLRLLAEFEAFSAAMAPVWSGQIESSRGQMEDAIAQLSARFANIVQQLSRTLDQSARDGAGPGDAEAVYARSQAQLQELVGSLRDAMQGKAQMLAKIEDLQRFVGELQDMAEAVSRIAQQTNLLAINATIEAAHAGERGRGFAQVAQEVRSLSQMSGDTGRRIIAAINAIHSAINETRAAAQLSQNQEHRVMADSESRIGQVLEQFRHLTDHLAQSADLLRQESRQIQLEVNDSLVQLQFQDRVSQVLSHVRDNIGRMPAVVQSHHAQCASEGALRPLDAGELLQELEATYAMASERSVHRAGSAKAGAPAPAPAQHEEITFF</sequence>
<keyword evidence="3" id="KW-0812">Transmembrane</keyword>
<dbReference type="GO" id="GO:0016020">
    <property type="term" value="C:membrane"/>
    <property type="evidence" value="ECO:0007669"/>
    <property type="project" value="InterPro"/>
</dbReference>
<dbReference type="PROSITE" id="PS50111">
    <property type="entry name" value="CHEMOTAXIS_TRANSDUC_2"/>
    <property type="match status" value="1"/>
</dbReference>
<dbReference type="EMBL" id="FNJL01000002">
    <property type="protein sequence ID" value="SDO68264.1"/>
    <property type="molecule type" value="Genomic_DNA"/>
</dbReference>
<evidence type="ECO:0000313" key="5">
    <source>
        <dbReference type="EMBL" id="SDO68264.1"/>
    </source>
</evidence>
<protein>
    <submittedName>
        <fullName evidence="5">Methyl-accepting chemotaxis protein</fullName>
    </submittedName>
</protein>